<keyword evidence="2" id="KW-0689">Ribosomal protein</keyword>
<feature type="non-terminal residue" evidence="2">
    <location>
        <position position="44"/>
    </location>
</feature>
<feature type="compositionally biased region" description="Polar residues" evidence="1">
    <location>
        <begin position="16"/>
        <end position="27"/>
    </location>
</feature>
<feature type="non-terminal residue" evidence="2">
    <location>
        <position position="1"/>
    </location>
</feature>
<protein>
    <submittedName>
        <fullName evidence="2">LSU ribosomal protein L13p (L13Ae)</fullName>
    </submittedName>
</protein>
<dbReference type="GO" id="GO:0005840">
    <property type="term" value="C:ribosome"/>
    <property type="evidence" value="ECO:0007669"/>
    <property type="project" value="UniProtKB-KW"/>
</dbReference>
<feature type="region of interest" description="Disordered" evidence="1">
    <location>
        <begin position="1"/>
        <end position="44"/>
    </location>
</feature>
<accession>A0A6J4K8Q7</accession>
<evidence type="ECO:0000313" key="2">
    <source>
        <dbReference type="EMBL" id="CAA9298730.1"/>
    </source>
</evidence>
<keyword evidence="2" id="KW-0687">Ribonucleoprotein</keyword>
<sequence length="44" mass="4791">CLRTVPSRARSPGPGMSSTPRTSSWAGSRSRPRRCCAASTRRRS</sequence>
<proteinExistence type="predicted"/>
<dbReference type="AlphaFoldDB" id="A0A6J4K8Q7"/>
<feature type="compositionally biased region" description="Basic residues" evidence="1">
    <location>
        <begin position="30"/>
        <end position="44"/>
    </location>
</feature>
<evidence type="ECO:0000256" key="1">
    <source>
        <dbReference type="SAM" id="MobiDB-lite"/>
    </source>
</evidence>
<reference evidence="2" key="1">
    <citation type="submission" date="2020-02" db="EMBL/GenBank/DDBJ databases">
        <authorList>
            <person name="Meier V. D."/>
        </authorList>
    </citation>
    <scope>NUCLEOTIDE SEQUENCE</scope>
    <source>
        <strain evidence="2">AVDCRST_MAG48</strain>
    </source>
</reference>
<name>A0A6J4K8Q7_9ACTN</name>
<organism evidence="2">
    <name type="scientific">uncultured Friedmanniella sp</name>
    <dbReference type="NCBI Taxonomy" id="335381"/>
    <lineage>
        <taxon>Bacteria</taxon>
        <taxon>Bacillati</taxon>
        <taxon>Actinomycetota</taxon>
        <taxon>Actinomycetes</taxon>
        <taxon>Propionibacteriales</taxon>
        <taxon>Nocardioidaceae</taxon>
        <taxon>Friedmanniella</taxon>
        <taxon>environmental samples</taxon>
    </lineage>
</organism>
<dbReference type="EMBL" id="CADCTS010000163">
    <property type="protein sequence ID" value="CAA9298730.1"/>
    <property type="molecule type" value="Genomic_DNA"/>
</dbReference>
<gene>
    <name evidence="2" type="ORF">AVDCRST_MAG48-1138</name>
</gene>